<dbReference type="EMBL" id="BAAAFH010000022">
    <property type="protein sequence ID" value="GAA0876311.1"/>
    <property type="molecule type" value="Genomic_DNA"/>
</dbReference>
<dbReference type="Proteomes" id="UP001501126">
    <property type="component" value="Unassembled WGS sequence"/>
</dbReference>
<sequence length="266" mass="29787">MFTIAGKTVLITGGASGIGRLMGELILQKGGTLIIWDIDSEKIDHTVRELIPLGSVAGYRVNIADVTQVKETYLKTKENHGTVDLLINNAGIVVGKYFHEHSEEDIERTMEINARAPMYITRLFLPDMLQQNSGYICNIASSAGLISNPKMSVYAASKWALLGWSDSIRLEMKQLQKNIGVTTVTPYYINTGMFDGVRSVIPILQPEKVAKKVIRSIERGKPIASMPWSIHFVRFFQGIFPIPFFDWFVGKVLGVYTTMEDFKGRH</sequence>
<dbReference type="PRINTS" id="PR00081">
    <property type="entry name" value="GDHRDH"/>
</dbReference>
<name>A0ABN1MU04_9FLAO</name>
<keyword evidence="5" id="KW-1185">Reference proteome</keyword>
<proteinExistence type="inferred from homology"/>
<reference evidence="4 5" key="1">
    <citation type="journal article" date="2019" name="Int. J. Syst. Evol. Microbiol.">
        <title>The Global Catalogue of Microorganisms (GCM) 10K type strain sequencing project: providing services to taxonomists for standard genome sequencing and annotation.</title>
        <authorList>
            <consortium name="The Broad Institute Genomics Platform"/>
            <consortium name="The Broad Institute Genome Sequencing Center for Infectious Disease"/>
            <person name="Wu L."/>
            <person name="Ma J."/>
        </authorList>
    </citation>
    <scope>NUCLEOTIDE SEQUENCE [LARGE SCALE GENOMIC DNA]</scope>
    <source>
        <strain evidence="4 5">JCM 16083</strain>
    </source>
</reference>
<evidence type="ECO:0000313" key="5">
    <source>
        <dbReference type="Proteomes" id="UP001501126"/>
    </source>
</evidence>
<dbReference type="Pfam" id="PF00106">
    <property type="entry name" value="adh_short"/>
    <property type="match status" value="1"/>
</dbReference>
<dbReference type="Gene3D" id="3.40.50.720">
    <property type="entry name" value="NAD(P)-binding Rossmann-like Domain"/>
    <property type="match status" value="1"/>
</dbReference>
<dbReference type="InterPro" id="IPR036291">
    <property type="entry name" value="NAD(P)-bd_dom_sf"/>
</dbReference>
<dbReference type="PANTHER" id="PTHR24322:SF736">
    <property type="entry name" value="RETINOL DEHYDROGENASE 10"/>
    <property type="match status" value="1"/>
</dbReference>
<comment type="similarity">
    <text evidence="1 3">Belongs to the short-chain dehydrogenases/reductases (SDR) family.</text>
</comment>
<evidence type="ECO:0000256" key="3">
    <source>
        <dbReference type="RuleBase" id="RU000363"/>
    </source>
</evidence>
<comment type="caution">
    <text evidence="4">The sequence shown here is derived from an EMBL/GenBank/DDBJ whole genome shotgun (WGS) entry which is preliminary data.</text>
</comment>
<dbReference type="SUPFAM" id="SSF51735">
    <property type="entry name" value="NAD(P)-binding Rossmann-fold domains"/>
    <property type="match status" value="1"/>
</dbReference>
<evidence type="ECO:0000256" key="1">
    <source>
        <dbReference type="ARBA" id="ARBA00006484"/>
    </source>
</evidence>
<gene>
    <name evidence="4" type="ORF">GCM10009118_27210</name>
</gene>
<organism evidence="4 5">
    <name type="scientific">Wandonia haliotis</name>
    <dbReference type="NCBI Taxonomy" id="574963"/>
    <lineage>
        <taxon>Bacteria</taxon>
        <taxon>Pseudomonadati</taxon>
        <taxon>Bacteroidota</taxon>
        <taxon>Flavobacteriia</taxon>
        <taxon>Flavobacteriales</taxon>
        <taxon>Crocinitomicaceae</taxon>
        <taxon>Wandonia</taxon>
    </lineage>
</organism>
<accession>A0ABN1MU04</accession>
<dbReference type="InterPro" id="IPR020904">
    <property type="entry name" value="Sc_DH/Rdtase_CS"/>
</dbReference>
<dbReference type="PANTHER" id="PTHR24322">
    <property type="entry name" value="PKSB"/>
    <property type="match status" value="1"/>
</dbReference>
<keyword evidence="2" id="KW-0560">Oxidoreductase</keyword>
<dbReference type="CDD" id="cd05339">
    <property type="entry name" value="17beta-HSDXI-like_SDR_c"/>
    <property type="match status" value="1"/>
</dbReference>
<evidence type="ECO:0000256" key="2">
    <source>
        <dbReference type="ARBA" id="ARBA00023002"/>
    </source>
</evidence>
<dbReference type="PROSITE" id="PS00061">
    <property type="entry name" value="ADH_SHORT"/>
    <property type="match status" value="1"/>
</dbReference>
<dbReference type="PRINTS" id="PR00080">
    <property type="entry name" value="SDRFAMILY"/>
</dbReference>
<dbReference type="RefSeq" id="WP_343788869.1">
    <property type="nucleotide sequence ID" value="NZ_BAAAFH010000022.1"/>
</dbReference>
<evidence type="ECO:0000313" key="4">
    <source>
        <dbReference type="EMBL" id="GAA0876311.1"/>
    </source>
</evidence>
<dbReference type="InterPro" id="IPR002347">
    <property type="entry name" value="SDR_fam"/>
</dbReference>
<protein>
    <submittedName>
        <fullName evidence="4">SDR family oxidoreductase</fullName>
    </submittedName>
</protein>